<evidence type="ECO:0000313" key="9">
    <source>
        <dbReference type="EMBL" id="TQM90756.1"/>
    </source>
</evidence>
<evidence type="ECO:0000256" key="4">
    <source>
        <dbReference type="ARBA" id="ARBA00022692"/>
    </source>
</evidence>
<dbReference type="InterPro" id="IPR005614">
    <property type="entry name" value="NrfD-like"/>
</dbReference>
<dbReference type="Proteomes" id="UP000315133">
    <property type="component" value="Unassembled WGS sequence"/>
</dbReference>
<dbReference type="Pfam" id="PF03916">
    <property type="entry name" value="NrfD"/>
    <property type="match status" value="1"/>
</dbReference>
<proteinExistence type="inferred from homology"/>
<accession>A0A543K6Q0</accession>
<evidence type="ECO:0000256" key="3">
    <source>
        <dbReference type="ARBA" id="ARBA00022475"/>
    </source>
</evidence>
<dbReference type="OrthoDB" id="112837at2"/>
<protein>
    <submittedName>
        <fullName evidence="9">Formate-dependent nitrite reductase membrane component NrfD</fullName>
    </submittedName>
</protein>
<evidence type="ECO:0000256" key="5">
    <source>
        <dbReference type="ARBA" id="ARBA00022989"/>
    </source>
</evidence>
<gene>
    <name evidence="9" type="ORF">FB476_3140</name>
</gene>
<dbReference type="GO" id="GO:0005886">
    <property type="term" value="C:plasma membrane"/>
    <property type="evidence" value="ECO:0007669"/>
    <property type="project" value="UniProtKB-SubCell"/>
</dbReference>
<evidence type="ECO:0000256" key="7">
    <source>
        <dbReference type="SAM" id="MobiDB-lite"/>
    </source>
</evidence>
<name>A0A543K6Q0_9MICO</name>
<feature type="compositionally biased region" description="Basic and acidic residues" evidence="7">
    <location>
        <begin position="7"/>
        <end position="16"/>
    </location>
</feature>
<comment type="similarity">
    <text evidence="2">Belongs to the NrfD family.</text>
</comment>
<keyword evidence="5 8" id="KW-1133">Transmembrane helix</keyword>
<dbReference type="RefSeq" id="WP_141821108.1">
    <property type="nucleotide sequence ID" value="NZ_BAAAIL010000005.1"/>
</dbReference>
<dbReference type="InterPro" id="IPR052049">
    <property type="entry name" value="Electron_transfer_protein"/>
</dbReference>
<dbReference type="AlphaFoldDB" id="A0A543K6Q0"/>
<keyword evidence="3" id="KW-1003">Cell membrane</keyword>
<feature type="transmembrane region" description="Helical" evidence="8">
    <location>
        <begin position="81"/>
        <end position="101"/>
    </location>
</feature>
<evidence type="ECO:0000256" key="2">
    <source>
        <dbReference type="ARBA" id="ARBA00008929"/>
    </source>
</evidence>
<evidence type="ECO:0000256" key="8">
    <source>
        <dbReference type="SAM" id="Phobius"/>
    </source>
</evidence>
<dbReference type="EMBL" id="VFPU01000003">
    <property type="protein sequence ID" value="TQM90756.1"/>
    <property type="molecule type" value="Genomic_DNA"/>
</dbReference>
<dbReference type="PANTHER" id="PTHR34856">
    <property type="entry name" value="PROTEIN NRFD"/>
    <property type="match status" value="1"/>
</dbReference>
<evidence type="ECO:0000256" key="6">
    <source>
        <dbReference type="ARBA" id="ARBA00023136"/>
    </source>
</evidence>
<dbReference type="PANTHER" id="PTHR34856:SF2">
    <property type="entry name" value="PROTEIN NRFD"/>
    <property type="match status" value="1"/>
</dbReference>
<keyword evidence="4 8" id="KW-0812">Transmembrane</keyword>
<keyword evidence="10" id="KW-1185">Reference proteome</keyword>
<reference evidence="9 10" key="1">
    <citation type="submission" date="2019-06" db="EMBL/GenBank/DDBJ databases">
        <title>Sequencing the genomes of 1000 actinobacteria strains.</title>
        <authorList>
            <person name="Klenk H.-P."/>
        </authorList>
    </citation>
    <scope>NUCLEOTIDE SEQUENCE [LARGE SCALE GENOMIC DNA]</scope>
    <source>
        <strain evidence="9 10">DSM 12362</strain>
    </source>
</reference>
<comment type="caution">
    <text evidence="9">The sequence shown here is derived from an EMBL/GenBank/DDBJ whole genome shotgun (WGS) entry which is preliminary data.</text>
</comment>
<comment type="subcellular location">
    <subcellularLocation>
        <location evidence="1">Cell membrane</location>
        <topology evidence="1">Multi-pass membrane protein</topology>
    </subcellularLocation>
</comment>
<evidence type="ECO:0000256" key="1">
    <source>
        <dbReference type="ARBA" id="ARBA00004651"/>
    </source>
</evidence>
<organism evidence="9 10">
    <name type="scientific">Ornithinimicrobium humiphilum</name>
    <dbReference type="NCBI Taxonomy" id="125288"/>
    <lineage>
        <taxon>Bacteria</taxon>
        <taxon>Bacillati</taxon>
        <taxon>Actinomycetota</taxon>
        <taxon>Actinomycetes</taxon>
        <taxon>Micrococcales</taxon>
        <taxon>Ornithinimicrobiaceae</taxon>
        <taxon>Ornithinimicrobium</taxon>
    </lineage>
</organism>
<feature type="region of interest" description="Disordered" evidence="7">
    <location>
        <begin position="1"/>
        <end position="30"/>
    </location>
</feature>
<evidence type="ECO:0000313" key="10">
    <source>
        <dbReference type="Proteomes" id="UP000315133"/>
    </source>
</evidence>
<sequence>MTTSRFDSYRPPEDGPRRRRRTSVRDAVTGAARDVVQGGRSWLDRDGGGRREAPAVPDAEFVDYYGQPVIKPVPWKHEIPAYLFLGGVAAGSGLIAAGAAATGRPGLRRSSRLTAMTAVALSGATLVADLGRPERFLNMLRTVKLTSPMSVGTWILSGYAAFAGAATAAEVSRMVPLPATGPLAVARTALGVVEAPATVGQALFAPPLAAYTAVLLSDTVTPVWFESRRQLPFVFVASAAMASAGVQLALGPGRTGPVQRLAVLGAATDLVATHRLEQHLEGLELREPLETGPAGRKLRLAKALTVAGGLGALGARRSRALAVASGVALAAASALTRFGIVEAGLESARDPRYTVGPQRRRLEERRARGAVHDSITTVG</sequence>
<keyword evidence="6 8" id="KW-0472">Membrane</keyword>
<dbReference type="Gene3D" id="1.20.1630.10">
    <property type="entry name" value="Formate dehydrogenase/DMSO reductase domain"/>
    <property type="match status" value="1"/>
</dbReference>